<sequence length="614" mass="68327">MLYGVLNAEFGFRRYYNYIYIYLTSPSLDYLTPYISGIKFSAIDTIPKMPTIYRSPYPDLDIKSVDLVSYLFSNPFNTPLDRPMYINAISGEQYTLGDVMQRTRSLSNGLRQSIGIKPNDVVALFSPNTIDYPVVCHAIVGSRAIVAPTSAALTALELNAQLKTSGARFVIVHSSLLETATKATKGTFVEKVVLIDGQTPVNGQPTCNHLASTFAPGDFLTIDPAEADRQPTFICFSSGTSGAAKGVITTHQNITSNLQQWRHQMLDSGLPSQRPARQSAIAFLPFSHIYGLNLFMCQSLIWGTTVVIMPRFDLDLYLSCIEKYRPDELSVVPPIALMLVKDPRVSKYDLTSVRRILSAAAPLTIELSSALEAKFTEISKTEVFCTQSWGLTETSPMATAVPNDRMDKRNTGVGCIVPNMQFRFVDPESMKDAAITSDGSTEPAEIWCRGPNVVMGYYNNDDATKEAFHVDEDGARWFRTGDIGTIDRDGYVTIHDRIKEMIKYKGLQVIPSELEGKLVDHPDIEDAAVTGMWMDDRATELPVGFVVLSRQAKDRDQNVVLDEIHVWLNERIANHKRLRGGIHVLSQIPKSPSGKILRRQLRDLLKSQAPKARL</sequence>
<evidence type="ECO:0000259" key="4">
    <source>
        <dbReference type="Pfam" id="PF13193"/>
    </source>
</evidence>
<evidence type="ECO:0000313" key="5">
    <source>
        <dbReference type="EMBL" id="KOS42503.1"/>
    </source>
</evidence>
<dbReference type="PANTHER" id="PTHR24096:SF149">
    <property type="entry name" value="AMP-BINDING DOMAIN-CONTAINING PROTEIN-RELATED"/>
    <property type="match status" value="1"/>
</dbReference>
<dbReference type="InterPro" id="IPR042099">
    <property type="entry name" value="ANL_N_sf"/>
</dbReference>
<organism evidence="5 6">
    <name type="scientific">Penicillium nordicum</name>
    <dbReference type="NCBI Taxonomy" id="229535"/>
    <lineage>
        <taxon>Eukaryota</taxon>
        <taxon>Fungi</taxon>
        <taxon>Dikarya</taxon>
        <taxon>Ascomycota</taxon>
        <taxon>Pezizomycotina</taxon>
        <taxon>Eurotiomycetes</taxon>
        <taxon>Eurotiomycetidae</taxon>
        <taxon>Eurotiales</taxon>
        <taxon>Aspergillaceae</taxon>
        <taxon>Penicillium</taxon>
    </lineage>
</organism>
<dbReference type="STRING" id="229535.A0A0N0RYN9"/>
<evidence type="ECO:0000256" key="1">
    <source>
        <dbReference type="ARBA" id="ARBA00006432"/>
    </source>
</evidence>
<dbReference type="InterPro" id="IPR020845">
    <property type="entry name" value="AMP-binding_CS"/>
</dbReference>
<dbReference type="SUPFAM" id="SSF56801">
    <property type="entry name" value="Acetyl-CoA synthetase-like"/>
    <property type="match status" value="1"/>
</dbReference>
<feature type="domain" description="AMP-dependent synthetase/ligase" evidence="3">
    <location>
        <begin position="78"/>
        <end position="458"/>
    </location>
</feature>
<name>A0A0N0RYN9_9EURO</name>
<dbReference type="PANTHER" id="PTHR24096">
    <property type="entry name" value="LONG-CHAIN-FATTY-ACID--COA LIGASE"/>
    <property type="match status" value="1"/>
</dbReference>
<protein>
    <submittedName>
        <fullName evidence="5">Uncharacterized protein</fullName>
    </submittedName>
</protein>
<evidence type="ECO:0000313" key="6">
    <source>
        <dbReference type="Proteomes" id="UP000037696"/>
    </source>
</evidence>
<dbReference type="InterPro" id="IPR000873">
    <property type="entry name" value="AMP-dep_synth/lig_dom"/>
</dbReference>
<dbReference type="GO" id="GO:0016405">
    <property type="term" value="F:CoA-ligase activity"/>
    <property type="evidence" value="ECO:0007669"/>
    <property type="project" value="TreeGrafter"/>
</dbReference>
<dbReference type="Gene3D" id="3.30.300.30">
    <property type="match status" value="1"/>
</dbReference>
<dbReference type="OrthoDB" id="1700726at2759"/>
<dbReference type="EMBL" id="LHQQ01000104">
    <property type="protein sequence ID" value="KOS42503.1"/>
    <property type="molecule type" value="Genomic_DNA"/>
</dbReference>
<gene>
    <name evidence="5" type="ORF">ACN38_g6621</name>
</gene>
<accession>A0A0N0RYN9</accession>
<comment type="similarity">
    <text evidence="1">Belongs to the ATP-dependent AMP-binding enzyme family.</text>
</comment>
<dbReference type="CDD" id="cd05911">
    <property type="entry name" value="Firefly_Luc_like"/>
    <property type="match status" value="1"/>
</dbReference>
<evidence type="ECO:0000256" key="2">
    <source>
        <dbReference type="ARBA" id="ARBA00022598"/>
    </source>
</evidence>
<dbReference type="Gene3D" id="3.40.50.12780">
    <property type="entry name" value="N-terminal domain of ligase-like"/>
    <property type="match status" value="1"/>
</dbReference>
<dbReference type="Proteomes" id="UP000037696">
    <property type="component" value="Unassembled WGS sequence"/>
</dbReference>
<dbReference type="PROSITE" id="PS00455">
    <property type="entry name" value="AMP_BINDING"/>
    <property type="match status" value="1"/>
</dbReference>
<dbReference type="InterPro" id="IPR045851">
    <property type="entry name" value="AMP-bd_C_sf"/>
</dbReference>
<evidence type="ECO:0000259" key="3">
    <source>
        <dbReference type="Pfam" id="PF00501"/>
    </source>
</evidence>
<reference evidence="5 6" key="1">
    <citation type="submission" date="2015-08" db="EMBL/GenBank/DDBJ databases">
        <title>Genome sequencing of Penicillium nordicum.</title>
        <authorList>
            <person name="Nguyen H.D."/>
            <person name="Seifert K.A."/>
        </authorList>
    </citation>
    <scope>NUCLEOTIDE SEQUENCE [LARGE SCALE GENOMIC DNA]</scope>
    <source>
        <strain evidence="5 6">DAOMC 185683</strain>
    </source>
</reference>
<keyword evidence="2" id="KW-0436">Ligase</keyword>
<dbReference type="InterPro" id="IPR025110">
    <property type="entry name" value="AMP-bd_C"/>
</dbReference>
<feature type="domain" description="AMP-binding enzyme C-terminal" evidence="4">
    <location>
        <begin position="513"/>
        <end position="595"/>
    </location>
</feature>
<comment type="caution">
    <text evidence="5">The sequence shown here is derived from an EMBL/GenBank/DDBJ whole genome shotgun (WGS) entry which is preliminary data.</text>
</comment>
<dbReference type="AlphaFoldDB" id="A0A0N0RYN9"/>
<dbReference type="Pfam" id="PF13193">
    <property type="entry name" value="AMP-binding_C"/>
    <property type="match status" value="1"/>
</dbReference>
<dbReference type="Pfam" id="PF00501">
    <property type="entry name" value="AMP-binding"/>
    <property type="match status" value="1"/>
</dbReference>
<keyword evidence="6" id="KW-1185">Reference proteome</keyword>
<proteinExistence type="inferred from homology"/>